<organism evidence="6 7">
    <name type="scientific">Mycobacterium bohemicum DSM 44277</name>
    <dbReference type="NCBI Taxonomy" id="1236609"/>
    <lineage>
        <taxon>Bacteria</taxon>
        <taxon>Bacillati</taxon>
        <taxon>Actinomycetota</taxon>
        <taxon>Actinomycetes</taxon>
        <taxon>Mycobacteriales</taxon>
        <taxon>Mycobacteriaceae</taxon>
        <taxon>Mycobacterium</taxon>
    </lineage>
</organism>
<dbReference type="Gene3D" id="1.20.1740.10">
    <property type="entry name" value="Amino acid/polyamine transporter I"/>
    <property type="match status" value="1"/>
</dbReference>
<feature type="transmembrane region" description="Helical" evidence="5">
    <location>
        <begin position="74"/>
        <end position="98"/>
    </location>
</feature>
<dbReference type="InterPro" id="IPR012340">
    <property type="entry name" value="NA-bd_OB-fold"/>
</dbReference>
<reference evidence="6 7" key="1">
    <citation type="submission" date="2015-03" db="EMBL/GenBank/DDBJ databases">
        <authorList>
            <person name="Murphy D."/>
        </authorList>
    </citation>
    <scope>NUCLEOTIDE SEQUENCE [LARGE SCALE GENOMIC DNA]</scope>
    <source>
        <strain evidence="6 7">DSM 44277</strain>
    </source>
</reference>
<dbReference type="InterPro" id="IPR053153">
    <property type="entry name" value="APC_K+_Transporter"/>
</dbReference>
<feature type="transmembrane region" description="Helical" evidence="5">
    <location>
        <begin position="230"/>
        <end position="248"/>
    </location>
</feature>
<dbReference type="SUPFAM" id="SSF50249">
    <property type="entry name" value="Nucleic acid-binding proteins"/>
    <property type="match status" value="1"/>
</dbReference>
<dbReference type="AlphaFoldDB" id="A0A0U0W5E1"/>
<dbReference type="PANTHER" id="PTHR47704:SF1">
    <property type="entry name" value="POTASSIUM TRANSPORTER KIMA"/>
    <property type="match status" value="1"/>
</dbReference>
<protein>
    <submittedName>
        <fullName evidence="6">OB-fold nucleic acid binding domain-containing protein</fullName>
    </submittedName>
</protein>
<feature type="transmembrane region" description="Helical" evidence="5">
    <location>
        <begin position="439"/>
        <end position="459"/>
    </location>
</feature>
<feature type="transmembrane region" description="Helical" evidence="5">
    <location>
        <begin position="319"/>
        <end position="343"/>
    </location>
</feature>
<dbReference type="GO" id="GO:0016020">
    <property type="term" value="C:membrane"/>
    <property type="evidence" value="ECO:0007669"/>
    <property type="project" value="UniProtKB-SubCell"/>
</dbReference>
<evidence type="ECO:0000313" key="6">
    <source>
        <dbReference type="EMBL" id="CPR09452.1"/>
    </source>
</evidence>
<accession>A0A0U0W5E1</accession>
<evidence type="ECO:0000256" key="3">
    <source>
        <dbReference type="ARBA" id="ARBA00022989"/>
    </source>
</evidence>
<dbReference type="Proteomes" id="UP000198875">
    <property type="component" value="Unassembled WGS sequence"/>
</dbReference>
<comment type="subcellular location">
    <subcellularLocation>
        <location evidence="1">Membrane</location>
        <topology evidence="1">Multi-pass membrane protein</topology>
    </subcellularLocation>
</comment>
<dbReference type="CDD" id="cd04488">
    <property type="entry name" value="RecG_wedge_OBF"/>
    <property type="match status" value="1"/>
</dbReference>
<dbReference type="EMBL" id="CSTD01000001">
    <property type="protein sequence ID" value="CPR09452.1"/>
    <property type="molecule type" value="Genomic_DNA"/>
</dbReference>
<dbReference type="Gene3D" id="2.40.50.140">
    <property type="entry name" value="Nucleic acid-binding proteins"/>
    <property type="match status" value="1"/>
</dbReference>
<evidence type="ECO:0000256" key="5">
    <source>
        <dbReference type="SAM" id="Phobius"/>
    </source>
</evidence>
<keyword evidence="4 5" id="KW-0472">Membrane</keyword>
<dbReference type="PANTHER" id="PTHR47704">
    <property type="entry name" value="POTASSIUM TRANSPORTER KIMA"/>
    <property type="match status" value="1"/>
</dbReference>
<dbReference type="GO" id="GO:0022857">
    <property type="term" value="F:transmembrane transporter activity"/>
    <property type="evidence" value="ECO:0007669"/>
    <property type="project" value="InterPro"/>
</dbReference>
<gene>
    <name evidence="6" type="ORF">BN971_01535</name>
</gene>
<feature type="transmembrane region" description="Helical" evidence="5">
    <location>
        <begin position="465"/>
        <end position="482"/>
    </location>
</feature>
<dbReference type="Pfam" id="PF13520">
    <property type="entry name" value="AA_permease_2"/>
    <property type="match status" value="1"/>
</dbReference>
<feature type="transmembrane region" description="Helical" evidence="5">
    <location>
        <begin position="160"/>
        <end position="177"/>
    </location>
</feature>
<proteinExistence type="predicted"/>
<evidence type="ECO:0000256" key="2">
    <source>
        <dbReference type="ARBA" id="ARBA00022692"/>
    </source>
</evidence>
<keyword evidence="3 5" id="KW-1133">Transmembrane helix</keyword>
<evidence type="ECO:0000313" key="7">
    <source>
        <dbReference type="Proteomes" id="UP000198875"/>
    </source>
</evidence>
<feature type="transmembrane region" description="Helical" evidence="5">
    <location>
        <begin position="277"/>
        <end position="299"/>
    </location>
</feature>
<feature type="transmembrane region" description="Helical" evidence="5">
    <location>
        <begin position="189"/>
        <end position="210"/>
    </location>
</feature>
<dbReference type="InterPro" id="IPR002293">
    <property type="entry name" value="AA/rel_permease1"/>
</dbReference>
<feature type="transmembrane region" description="Helical" evidence="5">
    <location>
        <begin position="405"/>
        <end position="423"/>
    </location>
</feature>
<feature type="transmembrane region" description="Helical" evidence="5">
    <location>
        <begin position="377"/>
        <end position="399"/>
    </location>
</feature>
<sequence length="792" mass="85630">MSPLTSSSGTPRIPLSFGELAKRVFLGKPLITEDLSSEKLSNPVALGALSPDAISSTAYGPEQILIELLPHAGLAAFLLLLPITGVILFILVLVTASYRQVVMAYTRAGGSYIVARDNFGPRVAQVAAAALLIDYVVTVAVQSAAGTVAVVSAIPALGPHSLQITVAVVLLICYANLRGLREAGWPFAFATYFFVLMVGATIVVGVARALSGDLPVYDPARMPGTVAVHQADGLVMGATVLVLLRAFANGGSSLTGVEAISNTVDYFRKPQGRNARLVLTVMASILGFLLAGVAYLAYVTHATPYRSEYPSVLSQIARGVFGTGVVGNVLYILVQTATAAILFTGANTSFNGFPALASFVAEDRFLPRQLMKRGHRLVFSNGILTLAALSVALLVVTGASVNALVPFYAIGVFTGFSMAGYGMTKHHLTQRERGWRHRLVINFSAAILSTVVVGIFAVAKFTEGAWLVVVIFPLLVWGLTRLNREYRAEAAILEMFRTDRPDLVKYARHKVFVFVSSLDLSVIEALRYGKGLRADDLVAVHFMVDAAYAAQLRKRWDHFDLDTPLRVVDCPDRRITRAAQLLVAKAREEHPNTNVTVLLPRRTFAPLLGRLLHDRTADKIARAVSVIPDAAATIVPYDVESRIREAYPDDFEQRIAHEIDKLQAWVSKGEDRNIDDYEHPQRPRSVIMVSGLISGQRATVEGRVNEVQDVARGSRTLRQVVVGDNSGELTVTFRPGHGGADIQPGQVVRITGKARQTGNQPVCMIDPVYHVVEDPAKEAGSPAADQKRDGDR</sequence>
<name>A0A0U0W5E1_MYCBE</name>
<evidence type="ECO:0000256" key="1">
    <source>
        <dbReference type="ARBA" id="ARBA00004141"/>
    </source>
</evidence>
<evidence type="ECO:0000256" key="4">
    <source>
        <dbReference type="ARBA" id="ARBA00023136"/>
    </source>
</evidence>
<feature type="transmembrane region" description="Helical" evidence="5">
    <location>
        <begin position="126"/>
        <end position="154"/>
    </location>
</feature>
<keyword evidence="2 5" id="KW-0812">Transmembrane</keyword>